<feature type="compositionally biased region" description="Basic residues" evidence="1">
    <location>
        <begin position="1279"/>
        <end position="1291"/>
    </location>
</feature>
<feature type="region of interest" description="Disordered" evidence="1">
    <location>
        <begin position="962"/>
        <end position="1009"/>
    </location>
</feature>
<feature type="compositionally biased region" description="Basic and acidic residues" evidence="1">
    <location>
        <begin position="1366"/>
        <end position="1376"/>
    </location>
</feature>
<dbReference type="InParanoid" id="A0A0H2RKX7"/>
<evidence type="ECO:0000256" key="1">
    <source>
        <dbReference type="SAM" id="MobiDB-lite"/>
    </source>
</evidence>
<dbReference type="PANTHER" id="PTHR11199:SF0">
    <property type="entry name" value="LD34181P-RELATED"/>
    <property type="match status" value="1"/>
</dbReference>
<name>A0A0H2RKX7_9AGAM</name>
<dbReference type="InterPro" id="IPR020839">
    <property type="entry name" value="SCD"/>
</dbReference>
<dbReference type="GO" id="GO:0008278">
    <property type="term" value="C:cohesin complex"/>
    <property type="evidence" value="ECO:0007669"/>
    <property type="project" value="TreeGrafter"/>
</dbReference>
<dbReference type="EMBL" id="KQ085976">
    <property type="protein sequence ID" value="KLO12504.1"/>
    <property type="molecule type" value="Genomic_DNA"/>
</dbReference>
<feature type="compositionally biased region" description="Low complexity" evidence="1">
    <location>
        <begin position="971"/>
        <end position="982"/>
    </location>
</feature>
<dbReference type="SUPFAM" id="SSF48371">
    <property type="entry name" value="ARM repeat"/>
    <property type="match status" value="1"/>
</dbReference>
<dbReference type="InterPro" id="IPR056396">
    <property type="entry name" value="HEAT_SCC3-SA"/>
</dbReference>
<dbReference type="GO" id="GO:0003682">
    <property type="term" value="F:chromatin binding"/>
    <property type="evidence" value="ECO:0007669"/>
    <property type="project" value="TreeGrafter"/>
</dbReference>
<protein>
    <recommendedName>
        <fullName evidence="2">SCD domain-containing protein</fullName>
    </recommendedName>
</protein>
<dbReference type="InterPro" id="IPR016024">
    <property type="entry name" value="ARM-type_fold"/>
</dbReference>
<accession>A0A0H2RKX7</accession>
<dbReference type="GO" id="GO:0007062">
    <property type="term" value="P:sister chromatid cohesion"/>
    <property type="evidence" value="ECO:0007669"/>
    <property type="project" value="UniProtKB-ARBA"/>
</dbReference>
<feature type="compositionally biased region" description="Low complexity" evidence="1">
    <location>
        <begin position="538"/>
        <end position="550"/>
    </location>
</feature>
<dbReference type="Pfam" id="PF08514">
    <property type="entry name" value="STAG"/>
    <property type="match status" value="1"/>
</dbReference>
<evidence type="ECO:0000313" key="3">
    <source>
        <dbReference type="EMBL" id="KLO12504.1"/>
    </source>
</evidence>
<feature type="region of interest" description="Disordered" evidence="1">
    <location>
        <begin position="1221"/>
        <end position="1394"/>
    </location>
</feature>
<dbReference type="InterPro" id="IPR039662">
    <property type="entry name" value="Cohesin_Scc3/SA"/>
</dbReference>
<organism evidence="3 4">
    <name type="scientific">Schizopora paradoxa</name>
    <dbReference type="NCBI Taxonomy" id="27342"/>
    <lineage>
        <taxon>Eukaryota</taxon>
        <taxon>Fungi</taxon>
        <taxon>Dikarya</taxon>
        <taxon>Basidiomycota</taxon>
        <taxon>Agaricomycotina</taxon>
        <taxon>Agaricomycetes</taxon>
        <taxon>Hymenochaetales</taxon>
        <taxon>Schizoporaceae</taxon>
        <taxon>Schizopora</taxon>
    </lineage>
</organism>
<evidence type="ECO:0000259" key="2">
    <source>
        <dbReference type="PROSITE" id="PS51425"/>
    </source>
</evidence>
<feature type="compositionally biased region" description="Acidic residues" evidence="1">
    <location>
        <begin position="1242"/>
        <end position="1255"/>
    </location>
</feature>
<dbReference type="GO" id="GO:0005634">
    <property type="term" value="C:nucleus"/>
    <property type="evidence" value="ECO:0007669"/>
    <property type="project" value="TreeGrafter"/>
</dbReference>
<keyword evidence="4" id="KW-1185">Reference proteome</keyword>
<proteinExistence type="predicted"/>
<sequence>MSETEATPRPRRSAREKKQSQQYSTDNSQSPNKRKRLDTDTDVTDDDAPSGPEEIPGNDSDASDGYVAPRKPAKVPGKATFKPPRQTAPRKPRGGKTAAKTTTRRPRKAGPAKSTSGQNASADAKISDDNALFNSIMNPSAALQATVEDFLESFGATPQLALADLINCILRTCGSNNSVDSDSVVDYDGVVSALDDFTEVLKENEAPTYPLVSKHPMFKKFRKSLSEFLSRLVKSSADLGSLYTSDLVITIQAWVVAMSSSQLRSFRHTATVIALEIEAALCTVAAAVEKEAETVTRQRDGERKRKAKGAGSAREKDLEEKAADVKERRSKLADYLKDLFDSVFVHRYRDLDPSIRAECVQAIGKWLKEFPAYFLEGQYLRYIGWVLSDSNTQVRLEAVKSLVPLYGMDDYIVSLQSFTDRFKGRLVEMATSDAELSVRVAVIQVLSSIDRQGLLEEEQRSTMCLLIFDAEPKVRRAVSGFVSGVWQEVASERLVGKRKSDETEKNRAGLKALAQLFVRWGRVLDKKGAEGGEENWDGDSSSQGESSSSQRDISVAVSSRQKGRIGLAVEALWDEIEVISDWDTMCEFLLLDHSASQEDPSDGSPVSAARRKKSRKATNDPLVDEAWRLEEVEEAVLLEILVSSLRKAEMEAATAAKKSEEPVSSEITRDLIKTLPSLIAKHQTDENRIANVLLIPELMNMDMYLEMRMITAYEALWDDITKQFLSHSSQLVLTNCVAAIRHLMGATSLSNTNSTKILELEDELATSLRDVVAGRDELEVSTFSDDEVLALSAICARISSLAGIRDLTAWMNEDEGGKQSSAWTIICALAERGRLGYKEEMQMVDRALQLLSVHIIWKSHNVIQNAGALEDSELQENLREERDLLLEKLIEYALGTQSNALLSVRRTAFQNLLTLQTLFSTPPDAEDFPLTSLTLSMSDEMQYRCAGFVQAEIERFADELEGDRPERPEGSDAGAASDSGSDAEARTTAPKGRRKKKGENAEETPPIPSKARLEEEYVFTATIATFLRAIRAGVIHTRHGAVLLTHFGRLGPSFDLSAKILVDILREEGMYKDNGSLVVEIIVQALKDAFTLVVDNVVDSEQHVVALAKPLAHCVVIRGAQLSVVRRLPSQYVIEIHTTLVSWIMKRISAYESNKNKKMRARSTLFFRALVPLLSAIESRDALQIKAHLDHEVSALKLEVPPTSKSWEPFHAYEKRLLSAQSKEKGTKKGKGKALPGVEAVTTDDDDDIEVEDLVEVNGVSSQVNDVPAAASTPPPPTRRVRPQPRSVFRKRTTESVPSEDETLRDEDGALPEPPATESPVTNGRLHSPAGSIPDVSQEPASSSNPSPPKPSRKRTRAESNAGSETHTEMSGRDSAEEPTQGNEIVVKRKRARH</sequence>
<dbReference type="Gene3D" id="1.25.10.10">
    <property type="entry name" value="Leucine-rich Repeat Variant"/>
    <property type="match status" value="1"/>
</dbReference>
<feature type="region of interest" description="Disordered" evidence="1">
    <location>
        <begin position="529"/>
        <end position="553"/>
    </location>
</feature>
<dbReference type="PANTHER" id="PTHR11199">
    <property type="entry name" value="STROMAL ANTIGEN"/>
    <property type="match status" value="1"/>
</dbReference>
<feature type="region of interest" description="Disordered" evidence="1">
    <location>
        <begin position="595"/>
        <end position="617"/>
    </location>
</feature>
<dbReference type="Pfam" id="PF24571">
    <property type="entry name" value="HEAT_SCC3-SA"/>
    <property type="match status" value="1"/>
</dbReference>
<reference evidence="3 4" key="1">
    <citation type="submission" date="2015-04" db="EMBL/GenBank/DDBJ databases">
        <title>Complete genome sequence of Schizopora paradoxa KUC8140, a cosmopolitan wood degrader in East Asia.</title>
        <authorList>
            <consortium name="DOE Joint Genome Institute"/>
            <person name="Min B."/>
            <person name="Park H."/>
            <person name="Jang Y."/>
            <person name="Kim J.-J."/>
            <person name="Kim K.H."/>
            <person name="Pangilinan J."/>
            <person name="Lipzen A."/>
            <person name="Riley R."/>
            <person name="Grigoriev I.V."/>
            <person name="Spatafora J.W."/>
            <person name="Choi I.-G."/>
        </authorList>
    </citation>
    <scope>NUCLEOTIDE SEQUENCE [LARGE SCALE GENOMIC DNA]</scope>
    <source>
        <strain evidence="3 4">KUC8140</strain>
    </source>
</reference>
<dbReference type="STRING" id="27342.A0A0H2RKX7"/>
<dbReference type="Proteomes" id="UP000053477">
    <property type="component" value="Unassembled WGS sequence"/>
</dbReference>
<evidence type="ECO:0000313" key="4">
    <source>
        <dbReference type="Proteomes" id="UP000053477"/>
    </source>
</evidence>
<gene>
    <name evidence="3" type="ORF">SCHPADRAFT_998087</name>
</gene>
<feature type="compositionally biased region" description="Basic and acidic residues" evidence="1">
    <location>
        <begin position="313"/>
        <end position="322"/>
    </location>
</feature>
<feature type="region of interest" description="Disordered" evidence="1">
    <location>
        <begin position="295"/>
        <end position="322"/>
    </location>
</feature>
<feature type="domain" description="SCD" evidence="2">
    <location>
        <begin position="344"/>
        <end position="429"/>
    </location>
</feature>
<feature type="compositionally biased region" description="Polar residues" evidence="1">
    <location>
        <begin position="20"/>
        <end position="31"/>
    </location>
</feature>
<dbReference type="InterPro" id="IPR011989">
    <property type="entry name" value="ARM-like"/>
</dbReference>
<dbReference type="GO" id="GO:0000785">
    <property type="term" value="C:chromatin"/>
    <property type="evidence" value="ECO:0007669"/>
    <property type="project" value="TreeGrafter"/>
</dbReference>
<feature type="region of interest" description="Disordered" evidence="1">
    <location>
        <begin position="1"/>
        <end position="123"/>
    </location>
</feature>
<dbReference type="InterPro" id="IPR013721">
    <property type="entry name" value="STAG"/>
</dbReference>
<dbReference type="PROSITE" id="PS51425">
    <property type="entry name" value="SCD"/>
    <property type="match status" value="1"/>
</dbReference>
<dbReference type="OrthoDB" id="498590at2759"/>
<dbReference type="Pfam" id="PF21581">
    <property type="entry name" value="SCD"/>
    <property type="match status" value="1"/>
</dbReference>